<dbReference type="PANTHER" id="PTHR30532">
    <property type="entry name" value="IRON III DICITRATE-BINDING PERIPLASMIC PROTEIN"/>
    <property type="match status" value="1"/>
</dbReference>
<keyword evidence="3" id="KW-0813">Transport</keyword>
<feature type="chain" id="PRO_5038435076" evidence="6">
    <location>
        <begin position="24"/>
        <end position="317"/>
    </location>
</feature>
<evidence type="ECO:0000256" key="3">
    <source>
        <dbReference type="ARBA" id="ARBA00022448"/>
    </source>
</evidence>
<dbReference type="PANTHER" id="PTHR30532:SF26">
    <property type="entry name" value="IRON(3+)-HYDROXAMATE-BINDING PROTEIN FHUD"/>
    <property type="match status" value="1"/>
</dbReference>
<evidence type="ECO:0000259" key="7">
    <source>
        <dbReference type="PROSITE" id="PS50983"/>
    </source>
</evidence>
<evidence type="ECO:0000256" key="6">
    <source>
        <dbReference type="SAM" id="SignalP"/>
    </source>
</evidence>
<protein>
    <submittedName>
        <fullName evidence="8">ABC transporter</fullName>
    </submittedName>
</protein>
<dbReference type="PROSITE" id="PS51257">
    <property type="entry name" value="PROKAR_LIPOPROTEIN"/>
    <property type="match status" value="1"/>
</dbReference>
<accession>A0A1R1BFR1</accession>
<dbReference type="OrthoDB" id="2241086at2"/>
<name>A0A1R1BFR1_PAEAM</name>
<keyword evidence="4 6" id="KW-0732">Signal</keyword>
<dbReference type="GO" id="GO:0030288">
    <property type="term" value="C:outer membrane-bounded periplasmic space"/>
    <property type="evidence" value="ECO:0007669"/>
    <property type="project" value="TreeGrafter"/>
</dbReference>
<dbReference type="Pfam" id="PF01497">
    <property type="entry name" value="Peripla_BP_2"/>
    <property type="match status" value="1"/>
</dbReference>
<evidence type="ECO:0000256" key="4">
    <source>
        <dbReference type="ARBA" id="ARBA00022729"/>
    </source>
</evidence>
<evidence type="ECO:0000256" key="1">
    <source>
        <dbReference type="ARBA" id="ARBA00004196"/>
    </source>
</evidence>
<feature type="domain" description="Fe/B12 periplasmic-binding" evidence="7">
    <location>
        <begin position="63"/>
        <end position="317"/>
    </location>
</feature>
<dbReference type="GO" id="GO:1901678">
    <property type="term" value="P:iron coordination entity transport"/>
    <property type="evidence" value="ECO:0007669"/>
    <property type="project" value="UniProtKB-ARBA"/>
</dbReference>
<comment type="subcellular location">
    <subcellularLocation>
        <location evidence="1">Cell envelope</location>
    </subcellularLocation>
</comment>
<dbReference type="EMBL" id="MRTJ01000025">
    <property type="protein sequence ID" value="OMF05841.1"/>
    <property type="molecule type" value="Genomic_DNA"/>
</dbReference>
<gene>
    <name evidence="8" type="ORF">BK131_28635</name>
</gene>
<dbReference type="PROSITE" id="PS50983">
    <property type="entry name" value="FE_B12_PBP"/>
    <property type="match status" value="1"/>
</dbReference>
<comment type="similarity">
    <text evidence="2">Belongs to the bacterial solute-binding protein 8 family.</text>
</comment>
<evidence type="ECO:0000313" key="9">
    <source>
        <dbReference type="Proteomes" id="UP000187134"/>
    </source>
</evidence>
<dbReference type="InterPro" id="IPR002491">
    <property type="entry name" value="ABC_transptr_periplasmic_BD"/>
</dbReference>
<dbReference type="AlphaFoldDB" id="A0A1R1BFR1"/>
<sequence>MNSTIKKHLFIWGACFLLLSVLAACSRSESTSSQEPVKTNEQRTKSYTSQTGEVTEIPTQPQRVIYLGSTLGDLLAMDLPVVGANLVHASESYIVDRLEGIEDVGNPGDLEAITALQPDLILNGYNQDADRNAAFSKIAPTIPFNSALPFTERVRELGNIFGKQDEAEQWISRFDTKAEAMWDKLNVAEGETATIFLQLGKQLYVMGNRSLGVVLYQEHGFAIPPAIQQNIIDKDQTFVQLSEELMPDYAGDHLFVLTLDNDESRAESERLLQSTLWKTLPAVQQGHVYTASAEWNTDNLLALEQLLDELPKWMNQQ</sequence>
<dbReference type="Gene3D" id="3.40.50.1980">
    <property type="entry name" value="Nitrogenase molybdenum iron protein domain"/>
    <property type="match status" value="2"/>
</dbReference>
<dbReference type="InterPro" id="IPR051313">
    <property type="entry name" value="Bact_iron-sidero_bind"/>
</dbReference>
<proteinExistence type="inferred from homology"/>
<feature type="signal peptide" evidence="6">
    <location>
        <begin position="1"/>
        <end position="23"/>
    </location>
</feature>
<dbReference type="Proteomes" id="UP000187134">
    <property type="component" value="Unassembled WGS sequence"/>
</dbReference>
<feature type="region of interest" description="Disordered" evidence="5">
    <location>
        <begin position="30"/>
        <end position="54"/>
    </location>
</feature>
<evidence type="ECO:0000313" key="8">
    <source>
        <dbReference type="EMBL" id="OMF05841.1"/>
    </source>
</evidence>
<evidence type="ECO:0000256" key="2">
    <source>
        <dbReference type="ARBA" id="ARBA00008814"/>
    </source>
</evidence>
<dbReference type="SUPFAM" id="SSF53807">
    <property type="entry name" value="Helical backbone' metal receptor"/>
    <property type="match status" value="1"/>
</dbReference>
<dbReference type="RefSeq" id="WP_076334135.1">
    <property type="nucleotide sequence ID" value="NZ_MRTJ01000025.1"/>
</dbReference>
<reference evidence="8 9" key="1">
    <citation type="submission" date="2016-11" db="EMBL/GenBank/DDBJ databases">
        <title>Paenibacillus species isolates.</title>
        <authorList>
            <person name="Beno S.M."/>
        </authorList>
    </citation>
    <scope>NUCLEOTIDE SEQUENCE [LARGE SCALE GENOMIC DNA]</scope>
    <source>
        <strain evidence="8 9">FSL H8-0246</strain>
    </source>
</reference>
<organism evidence="8 9">
    <name type="scientific">Paenibacillus amylolyticus</name>
    <dbReference type="NCBI Taxonomy" id="1451"/>
    <lineage>
        <taxon>Bacteria</taxon>
        <taxon>Bacillati</taxon>
        <taxon>Bacillota</taxon>
        <taxon>Bacilli</taxon>
        <taxon>Bacillales</taxon>
        <taxon>Paenibacillaceae</taxon>
        <taxon>Paenibacillus</taxon>
    </lineage>
</organism>
<feature type="compositionally biased region" description="Polar residues" evidence="5">
    <location>
        <begin position="45"/>
        <end position="54"/>
    </location>
</feature>
<comment type="caution">
    <text evidence="8">The sequence shown here is derived from an EMBL/GenBank/DDBJ whole genome shotgun (WGS) entry which is preliminary data.</text>
</comment>
<evidence type="ECO:0000256" key="5">
    <source>
        <dbReference type="SAM" id="MobiDB-lite"/>
    </source>
</evidence>